<sequence>MKTDDLISMLATGVTPVDQHVVSRRFAIAIAAGAAVAILLMASTLHFRADLADVAVTPLFWAKVALPLSLLLGALWMVTRLARPGMDTRACWPGISVPFAAVWLGAAYVLAGTPTGERAAAILGQTWNVCPFAIAMLSVPAFIAVFWALRGLAPTRLRLAGAVGGLLSGAVATLAYCLHCPEMGVAFWGVWYVLGMLVPTVIGAMLGHRLLQW</sequence>
<dbReference type="EMBL" id="PJRP01000007">
    <property type="protein sequence ID" value="PLP99429.1"/>
    <property type="molecule type" value="Genomic_DNA"/>
</dbReference>
<keyword evidence="1" id="KW-0472">Membrane</keyword>
<evidence type="ECO:0000313" key="2">
    <source>
        <dbReference type="EMBL" id="PLP99429.1"/>
    </source>
</evidence>
<feature type="transmembrane region" description="Helical" evidence="1">
    <location>
        <begin position="159"/>
        <end position="179"/>
    </location>
</feature>
<dbReference type="STRING" id="82633.GCA_000974605_05495"/>
<dbReference type="AlphaFoldDB" id="A0A2N5CB39"/>
<keyword evidence="1" id="KW-1133">Transmembrane helix</keyword>
<dbReference type="OrthoDB" id="6059252at2"/>
<dbReference type="Proteomes" id="UP000234341">
    <property type="component" value="Unassembled WGS sequence"/>
</dbReference>
<feature type="transmembrane region" description="Helical" evidence="1">
    <location>
        <begin position="185"/>
        <end position="207"/>
    </location>
</feature>
<accession>A0A2N5CB39</accession>
<dbReference type="InterPro" id="IPR009495">
    <property type="entry name" value="NrsF"/>
</dbReference>
<reference evidence="2 3" key="1">
    <citation type="submission" date="2017-12" db="EMBL/GenBank/DDBJ databases">
        <title>Genome sequence of the active heterotrophic nitrifier-denitrifier, Cupriavidus pauculus UM1.</title>
        <authorList>
            <person name="Putonti C."/>
            <person name="Castignetti D."/>
        </authorList>
    </citation>
    <scope>NUCLEOTIDE SEQUENCE [LARGE SCALE GENOMIC DNA]</scope>
    <source>
        <strain evidence="2 3">UM1</strain>
    </source>
</reference>
<name>A0A2N5CB39_9BURK</name>
<feature type="transmembrane region" description="Helical" evidence="1">
    <location>
        <begin position="131"/>
        <end position="152"/>
    </location>
</feature>
<keyword evidence="1" id="KW-0812">Transmembrane</keyword>
<protein>
    <submittedName>
        <fullName evidence="2">Anti-sigma F factor</fullName>
    </submittedName>
</protein>
<proteinExistence type="predicted"/>
<feature type="transmembrane region" description="Helical" evidence="1">
    <location>
        <begin position="90"/>
        <end position="111"/>
    </location>
</feature>
<dbReference type="RefSeq" id="WP_101682576.1">
    <property type="nucleotide sequence ID" value="NZ_PJRP01000007.1"/>
</dbReference>
<dbReference type="Pfam" id="PF06532">
    <property type="entry name" value="NrsF"/>
    <property type="match status" value="1"/>
</dbReference>
<evidence type="ECO:0000313" key="3">
    <source>
        <dbReference type="Proteomes" id="UP000234341"/>
    </source>
</evidence>
<gene>
    <name evidence="2" type="ORF">CYJ10_16500</name>
</gene>
<feature type="transmembrane region" description="Helical" evidence="1">
    <location>
        <begin position="26"/>
        <end position="47"/>
    </location>
</feature>
<evidence type="ECO:0000256" key="1">
    <source>
        <dbReference type="SAM" id="Phobius"/>
    </source>
</evidence>
<organism evidence="2 3">
    <name type="scientific">Cupriavidus pauculus</name>
    <dbReference type="NCBI Taxonomy" id="82633"/>
    <lineage>
        <taxon>Bacteria</taxon>
        <taxon>Pseudomonadati</taxon>
        <taxon>Pseudomonadota</taxon>
        <taxon>Betaproteobacteria</taxon>
        <taxon>Burkholderiales</taxon>
        <taxon>Burkholderiaceae</taxon>
        <taxon>Cupriavidus</taxon>
    </lineage>
</organism>
<feature type="transmembrane region" description="Helical" evidence="1">
    <location>
        <begin position="59"/>
        <end position="78"/>
    </location>
</feature>
<comment type="caution">
    <text evidence="2">The sequence shown here is derived from an EMBL/GenBank/DDBJ whole genome shotgun (WGS) entry which is preliminary data.</text>
</comment>